<name>K5Y0Z4_9BACT</name>
<comment type="caution">
    <text evidence="2">The sequence shown here is derived from an EMBL/GenBank/DDBJ whole genome shotgun (WGS) entry which is preliminary data.</text>
</comment>
<evidence type="ECO:0000313" key="3">
    <source>
        <dbReference type="Proteomes" id="UP000006330"/>
    </source>
</evidence>
<dbReference type="Pfam" id="PF01755">
    <property type="entry name" value="Glyco_transf_25"/>
    <property type="match status" value="1"/>
</dbReference>
<dbReference type="AlphaFoldDB" id="K5Y0Z4"/>
<dbReference type="CDD" id="cd06532">
    <property type="entry name" value="Glyco_transf_25"/>
    <property type="match status" value="1"/>
</dbReference>
<accession>K5Y0Z4</accession>
<dbReference type="OrthoDB" id="1100240at2"/>
<dbReference type="PATRIC" id="fig|999418.3.peg.5253"/>
<gene>
    <name evidence="2" type="ORF">HMPREF1076_05187</name>
</gene>
<dbReference type="Proteomes" id="UP000006330">
    <property type="component" value="Unassembled WGS sequence"/>
</dbReference>
<protein>
    <recommendedName>
        <fullName evidence="1">Glycosyl transferase family 25 domain-containing protein</fullName>
    </recommendedName>
</protein>
<sequence>MKIKTYIINLKESVERKDQVLREVSRYPFMDIELVEAVNGRMLMEEQVEMLFDWKNFSYRYGHEPLPGEIGCTLSHRECYRRLLRSDEEYALVLEDDVLFQQPEDVAFIFDHIDKVMKSKKRCILTLASHFYYLPKSLLMLGGYGFYRVLGAYGTCAYLVNRGAARKLLSVERSSIVADDFKYISRNGICVIGIYPYLALGASSAEIIDSEIQVRKQEVRDIPFRYRMIVAFWYRVYGCLLRLKIMRRR</sequence>
<organism evidence="2 3">
    <name type="scientific">Parabacteroides goldsteinii CL02T12C30</name>
    <dbReference type="NCBI Taxonomy" id="999418"/>
    <lineage>
        <taxon>Bacteria</taxon>
        <taxon>Pseudomonadati</taxon>
        <taxon>Bacteroidota</taxon>
        <taxon>Bacteroidia</taxon>
        <taxon>Bacteroidales</taxon>
        <taxon>Tannerellaceae</taxon>
        <taxon>Parabacteroides</taxon>
    </lineage>
</organism>
<dbReference type="InterPro" id="IPR002654">
    <property type="entry name" value="Glyco_trans_25"/>
</dbReference>
<reference evidence="2 3" key="1">
    <citation type="submission" date="2012-02" db="EMBL/GenBank/DDBJ databases">
        <title>The Genome Sequence of Parabacteroides goldsteinii CL02T12C30.</title>
        <authorList>
            <consortium name="The Broad Institute Genome Sequencing Platform"/>
            <person name="Earl A."/>
            <person name="Ward D."/>
            <person name="Feldgarden M."/>
            <person name="Gevers D."/>
            <person name="Zitomersky N.L."/>
            <person name="Coyne M.J."/>
            <person name="Comstock L.E."/>
            <person name="Young S.K."/>
            <person name="Zeng Q."/>
            <person name="Gargeya S."/>
            <person name="Fitzgerald M."/>
            <person name="Haas B."/>
            <person name="Abouelleil A."/>
            <person name="Alvarado L."/>
            <person name="Arachchi H.M."/>
            <person name="Berlin A."/>
            <person name="Chapman S.B."/>
            <person name="Gearin G."/>
            <person name="Goldberg J."/>
            <person name="Griggs A."/>
            <person name="Gujja S."/>
            <person name="Hansen M."/>
            <person name="Heiman D."/>
            <person name="Howarth C."/>
            <person name="Larimer J."/>
            <person name="Lui A."/>
            <person name="MacDonald P.J.P."/>
            <person name="McCowen C."/>
            <person name="Montmayeur A."/>
            <person name="Murphy C."/>
            <person name="Neiman D."/>
            <person name="Pearson M."/>
            <person name="Priest M."/>
            <person name="Roberts A."/>
            <person name="Saif S."/>
            <person name="Shea T."/>
            <person name="Sisk P."/>
            <person name="Stolte C."/>
            <person name="Sykes S."/>
            <person name="Wortman J."/>
            <person name="Nusbaum C."/>
            <person name="Birren B."/>
        </authorList>
    </citation>
    <scope>NUCLEOTIDE SEQUENCE [LARGE SCALE GENOMIC DNA]</scope>
    <source>
        <strain evidence="2 3">CL02T12C30</strain>
    </source>
</reference>
<feature type="domain" description="Glycosyl transferase family 25" evidence="1">
    <location>
        <begin position="3"/>
        <end position="180"/>
    </location>
</feature>
<evidence type="ECO:0000313" key="2">
    <source>
        <dbReference type="EMBL" id="EKN06717.1"/>
    </source>
</evidence>
<evidence type="ECO:0000259" key="1">
    <source>
        <dbReference type="Pfam" id="PF01755"/>
    </source>
</evidence>
<dbReference type="HOGENOM" id="CLU_071269_4_0_10"/>
<dbReference type="EMBL" id="AGZO01000041">
    <property type="protein sequence ID" value="EKN06717.1"/>
    <property type="molecule type" value="Genomic_DNA"/>
</dbReference>
<proteinExistence type="predicted"/>